<dbReference type="Gene3D" id="3.30.260.10">
    <property type="entry name" value="TCP-1-like chaperonin intermediate domain"/>
    <property type="match status" value="1"/>
</dbReference>
<reference evidence="6 7" key="1">
    <citation type="submission" date="2012-11" db="EMBL/GenBank/DDBJ databases">
        <title>FINISHED of Natronococcus occultus SP4, DSM 3396.</title>
        <authorList>
            <consortium name="DOE Joint Genome Institute"/>
            <person name="Eisen J."/>
            <person name="Huntemann M."/>
            <person name="Wei C.-L."/>
            <person name="Han J."/>
            <person name="Detter J.C."/>
            <person name="Han C."/>
            <person name="Tapia R."/>
            <person name="Chen A."/>
            <person name="Kyrpides N."/>
            <person name="Mavromatis K."/>
            <person name="Markowitz V."/>
            <person name="Szeto E."/>
            <person name="Ivanova N."/>
            <person name="Mikhailova N."/>
            <person name="Ovchinnikova G."/>
            <person name="Pagani I."/>
            <person name="Pati A."/>
            <person name="Goodwin L."/>
            <person name="Nordberg H.P."/>
            <person name="Cantor M.N."/>
            <person name="Hua S.X."/>
            <person name="Woyke T."/>
            <person name="Eisen J."/>
            <person name="Klenk H.-P."/>
            <person name="Klenk H.-P."/>
        </authorList>
    </citation>
    <scope>NUCLEOTIDE SEQUENCE [LARGE SCALE GENOMIC DNA]</scope>
    <source>
        <strain evidence="6 7">SP4</strain>
    </source>
</reference>
<dbReference type="EMBL" id="CP003929">
    <property type="protein sequence ID" value="AGB38903.1"/>
    <property type="molecule type" value="Genomic_DNA"/>
</dbReference>
<dbReference type="SUPFAM" id="SSF52029">
    <property type="entry name" value="GroEL apical domain-like"/>
    <property type="match status" value="1"/>
</dbReference>
<dbReference type="SUPFAM" id="SSF54849">
    <property type="entry name" value="GroEL-intermediate domain like"/>
    <property type="match status" value="1"/>
</dbReference>
<dbReference type="SUPFAM" id="SSF48592">
    <property type="entry name" value="GroEL equatorial domain-like"/>
    <property type="match status" value="1"/>
</dbReference>
<dbReference type="GO" id="GO:0005524">
    <property type="term" value="F:ATP binding"/>
    <property type="evidence" value="ECO:0007669"/>
    <property type="project" value="UniProtKB-KW"/>
</dbReference>
<evidence type="ECO:0000256" key="4">
    <source>
        <dbReference type="ARBA" id="ARBA00023186"/>
    </source>
</evidence>
<evidence type="ECO:0000256" key="3">
    <source>
        <dbReference type="ARBA" id="ARBA00022840"/>
    </source>
</evidence>
<comment type="similarity">
    <text evidence="1 5">Belongs to the TCP-1 chaperonin family.</text>
</comment>
<dbReference type="KEGG" id="nou:Natoc_3163"/>
<dbReference type="InterPro" id="IPR002423">
    <property type="entry name" value="Cpn60/GroEL/TCP-1"/>
</dbReference>
<evidence type="ECO:0000313" key="7">
    <source>
        <dbReference type="Proteomes" id="UP000010878"/>
    </source>
</evidence>
<dbReference type="OrthoDB" id="199032at2157"/>
<dbReference type="PANTHER" id="PTHR11353">
    <property type="entry name" value="CHAPERONIN"/>
    <property type="match status" value="1"/>
</dbReference>
<keyword evidence="3 5" id="KW-0067">ATP-binding</keyword>
<protein>
    <submittedName>
        <fullName evidence="6">Chaperonin GroEL</fullName>
    </submittedName>
</protein>
<keyword evidence="4 5" id="KW-0143">Chaperone</keyword>
<gene>
    <name evidence="6" type="ORF">Natoc_3163</name>
</gene>
<dbReference type="HOGENOM" id="CLU_008891_7_3_2"/>
<dbReference type="InterPro" id="IPR002194">
    <property type="entry name" value="Chaperonin_TCP-1_CS"/>
</dbReference>
<dbReference type="eggNOG" id="arCOG01257">
    <property type="taxonomic scope" value="Archaea"/>
</dbReference>
<dbReference type="GO" id="GO:0140662">
    <property type="term" value="F:ATP-dependent protein folding chaperone"/>
    <property type="evidence" value="ECO:0007669"/>
    <property type="project" value="InterPro"/>
</dbReference>
<dbReference type="InterPro" id="IPR017998">
    <property type="entry name" value="Chaperone_TCP-1"/>
</dbReference>
<evidence type="ECO:0000313" key="6">
    <source>
        <dbReference type="EMBL" id="AGB38903.1"/>
    </source>
</evidence>
<dbReference type="PRINTS" id="PR00304">
    <property type="entry name" value="TCOMPLEXTCP1"/>
</dbReference>
<dbReference type="PROSITE" id="PS00750">
    <property type="entry name" value="TCP1_1"/>
    <property type="match status" value="1"/>
</dbReference>
<evidence type="ECO:0000256" key="1">
    <source>
        <dbReference type="ARBA" id="ARBA00008020"/>
    </source>
</evidence>
<sequence length="544" mass="58475">MSVSWNQLSPEETRRGIRQAAKEMGSLVRTTFGPLGADKMIVRRMQDDTVRTFISNDGVAILEEFEGETDHPIANQLIRLVESHENELGDGTTTTTLLASELLTAGTRLIERGVPPTDVIEGFSIGAQRTLEVWDEIGIPVASTDRPTSPTEFDRGQLEQIAHGGTTNNRTGAWPLEQLSEDIVDAVLRVWEPRRGTVHLGYVAIEVFPGRNVTSSELINGTLLPYEPMCAERLLPIDAGILLVEGSLQPRDVSTNSLSVSGEYVTGGGNNRRDSRKIAEAIAEANVGAVFVTGDVSSEIGEQLARRNAVCFRNVKRSDVDVLSRVTGAAIRGPVTPGEPASSNDLGYGTVNVRAAQDEKTWLEVTAPKGTEPRSVGFVVRGGTESAADEARRRIKDGLNAVRAAVKQPTALPGGGAADVEAALAVRKLAPRFDGREQLAVEEFADVLESLPRTLARNAGHRPLDSIPELRTRHAGNNQRAGIDASGRIVDDVVSASDALDAQLVRSSSLVRSVEFANSLLTVDNVVLDTTPPINPEEIRTGTR</sequence>
<keyword evidence="2 5" id="KW-0547">Nucleotide-binding</keyword>
<proteinExistence type="inferred from homology"/>
<dbReference type="Proteomes" id="UP000010878">
    <property type="component" value="Chromosome"/>
</dbReference>
<dbReference type="InterPro" id="IPR027409">
    <property type="entry name" value="GroEL-like_apical_dom_sf"/>
</dbReference>
<evidence type="ECO:0000256" key="2">
    <source>
        <dbReference type="ARBA" id="ARBA00022741"/>
    </source>
</evidence>
<dbReference type="STRING" id="694430.Natoc_3163"/>
<dbReference type="GO" id="GO:0016887">
    <property type="term" value="F:ATP hydrolysis activity"/>
    <property type="evidence" value="ECO:0007669"/>
    <property type="project" value="InterPro"/>
</dbReference>
<organism evidence="6 7">
    <name type="scientific">Natronococcus occultus SP4</name>
    <dbReference type="NCBI Taxonomy" id="694430"/>
    <lineage>
        <taxon>Archaea</taxon>
        <taxon>Methanobacteriati</taxon>
        <taxon>Methanobacteriota</taxon>
        <taxon>Stenosarchaea group</taxon>
        <taxon>Halobacteria</taxon>
        <taxon>Halobacteriales</taxon>
        <taxon>Natrialbaceae</taxon>
        <taxon>Natronococcus</taxon>
    </lineage>
</organism>
<dbReference type="AlphaFoldDB" id="L0K470"/>
<dbReference type="GO" id="GO:0051082">
    <property type="term" value="F:unfolded protein binding"/>
    <property type="evidence" value="ECO:0007669"/>
    <property type="project" value="InterPro"/>
</dbReference>
<dbReference type="Gene3D" id="1.10.560.10">
    <property type="entry name" value="GroEL-like equatorial domain"/>
    <property type="match status" value="1"/>
</dbReference>
<accession>L0K470</accession>
<dbReference type="InterPro" id="IPR027410">
    <property type="entry name" value="TCP-1-like_intermed_sf"/>
</dbReference>
<dbReference type="Gene3D" id="3.50.7.10">
    <property type="entry name" value="GroEL"/>
    <property type="match status" value="1"/>
</dbReference>
<dbReference type="InterPro" id="IPR027413">
    <property type="entry name" value="GROEL-like_equatorial_sf"/>
</dbReference>
<keyword evidence="7" id="KW-1185">Reference proteome</keyword>
<name>L0K470_9EURY</name>
<dbReference type="Pfam" id="PF00118">
    <property type="entry name" value="Cpn60_TCP1"/>
    <property type="match status" value="1"/>
</dbReference>
<evidence type="ECO:0000256" key="5">
    <source>
        <dbReference type="RuleBase" id="RU004187"/>
    </source>
</evidence>